<dbReference type="SUPFAM" id="SSF55486">
    <property type="entry name" value="Metalloproteases ('zincins'), catalytic domain"/>
    <property type="match status" value="1"/>
</dbReference>
<dbReference type="Gene3D" id="2.60.120.380">
    <property type="match status" value="1"/>
</dbReference>
<organism evidence="2 3">
    <name type="scientific">Sphaerotilus mobilis</name>
    <dbReference type="NCBI Taxonomy" id="47994"/>
    <lineage>
        <taxon>Bacteria</taxon>
        <taxon>Pseudomonadati</taxon>
        <taxon>Pseudomonadota</taxon>
        <taxon>Betaproteobacteria</taxon>
        <taxon>Burkholderiales</taxon>
        <taxon>Sphaerotilaceae</taxon>
        <taxon>Sphaerotilus</taxon>
    </lineage>
</organism>
<feature type="domain" description="Peptidase metallopeptidase" evidence="1">
    <location>
        <begin position="36"/>
        <end position="174"/>
    </location>
</feature>
<evidence type="ECO:0000313" key="3">
    <source>
        <dbReference type="Proteomes" id="UP000293433"/>
    </source>
</evidence>
<gene>
    <name evidence="2" type="ORF">EV685_1506</name>
</gene>
<evidence type="ECO:0000259" key="1">
    <source>
        <dbReference type="SMART" id="SM00235"/>
    </source>
</evidence>
<comment type="caution">
    <text evidence="2">The sequence shown here is derived from an EMBL/GenBank/DDBJ whole genome shotgun (WGS) entry which is preliminary data.</text>
</comment>
<reference evidence="2 3" key="1">
    <citation type="submission" date="2019-02" db="EMBL/GenBank/DDBJ databases">
        <title>Genomic Encyclopedia of Type Strains, Phase IV (KMG-IV): sequencing the most valuable type-strain genomes for metagenomic binning, comparative biology and taxonomic classification.</title>
        <authorList>
            <person name="Goeker M."/>
        </authorList>
    </citation>
    <scope>NUCLEOTIDE SEQUENCE [LARGE SCALE GENOMIC DNA]</scope>
    <source>
        <strain evidence="2 3">DSM 10617</strain>
    </source>
</reference>
<dbReference type="OrthoDB" id="3669864at2"/>
<dbReference type="AlphaFoldDB" id="A0A4V2EWR9"/>
<protein>
    <submittedName>
        <fullName evidence="2">Astacin (Peptidase family M12A)</fullName>
    </submittedName>
</protein>
<dbReference type="RefSeq" id="WP_130481365.1">
    <property type="nucleotide sequence ID" value="NZ_SGWV01000008.1"/>
</dbReference>
<dbReference type="Pfam" id="PF01400">
    <property type="entry name" value="Astacin"/>
    <property type="match status" value="1"/>
</dbReference>
<dbReference type="Gene3D" id="3.40.390.10">
    <property type="entry name" value="Collagenase (Catalytic Domain)"/>
    <property type="match status" value="1"/>
</dbReference>
<dbReference type="GO" id="GO:0008270">
    <property type="term" value="F:zinc ion binding"/>
    <property type="evidence" value="ECO:0007669"/>
    <property type="project" value="InterPro"/>
</dbReference>
<dbReference type="InterPro" id="IPR001506">
    <property type="entry name" value="Peptidase_M12A"/>
</dbReference>
<dbReference type="InterPro" id="IPR024079">
    <property type="entry name" value="MetalloPept_cat_dom_sf"/>
</dbReference>
<proteinExistence type="predicted"/>
<sequence length="343" mass="37014">MNLRPHVCFDRILPSELFAPAGTEQVAGRTRAISPIGKAWMNGSTLRVRFIGGTAAERANAQTQAGWWQAVANLSFVFDDSPQAEIRIAFNANDGAWSYVGTDARSIPADQPTMNLGFEDGGTAAHEFGHAIGLAHEHQNPAGGIQWNEAVVIRELAGAPNFWDEATTRHNVLSRYSADQVNGTEFDPASIMLYFFPAAWTTNGIATRANQVLSALDKSFIGGAKMYPKAQGPTVATAVALTVNARLRTPAAIGTFGEEDLYTFTVAQRGLHVIDTQGPTDVVMKLFGPASPTALIAEDDDSGIGRNARIARALVPGQYWVQVRHYNQRSGVGDYSVRVRRTG</sequence>
<dbReference type="GO" id="GO:0006508">
    <property type="term" value="P:proteolysis"/>
    <property type="evidence" value="ECO:0007669"/>
    <property type="project" value="InterPro"/>
</dbReference>
<dbReference type="GO" id="GO:0004222">
    <property type="term" value="F:metalloendopeptidase activity"/>
    <property type="evidence" value="ECO:0007669"/>
    <property type="project" value="InterPro"/>
</dbReference>
<keyword evidence="3" id="KW-1185">Reference proteome</keyword>
<accession>A0A4V2EWR9</accession>
<evidence type="ECO:0000313" key="2">
    <source>
        <dbReference type="EMBL" id="RZS56950.1"/>
    </source>
</evidence>
<name>A0A4V2EWR9_9BURK</name>
<dbReference type="EMBL" id="SGWV01000008">
    <property type="protein sequence ID" value="RZS56950.1"/>
    <property type="molecule type" value="Genomic_DNA"/>
</dbReference>
<dbReference type="InterPro" id="IPR006026">
    <property type="entry name" value="Peptidase_Metallo"/>
</dbReference>
<dbReference type="Proteomes" id="UP000293433">
    <property type="component" value="Unassembled WGS sequence"/>
</dbReference>
<dbReference type="SMART" id="SM00235">
    <property type="entry name" value="ZnMc"/>
    <property type="match status" value="1"/>
</dbReference>